<feature type="compositionally biased region" description="Low complexity" evidence="1">
    <location>
        <begin position="1517"/>
        <end position="1534"/>
    </location>
</feature>
<evidence type="ECO:0000313" key="3">
    <source>
        <dbReference type="Proteomes" id="UP000188320"/>
    </source>
</evidence>
<feature type="region of interest" description="Disordered" evidence="1">
    <location>
        <begin position="930"/>
        <end position="954"/>
    </location>
</feature>
<gene>
    <name evidence="2" type="ORF">AX774_g5174</name>
</gene>
<reference evidence="3" key="1">
    <citation type="submission" date="2017-01" db="EMBL/GenBank/DDBJ databases">
        <authorList>
            <person name="Wang Y."/>
            <person name="White M."/>
            <person name="Kvist S."/>
            <person name="Moncalvo J.-M."/>
        </authorList>
    </citation>
    <scope>NUCLEOTIDE SEQUENCE [LARGE SCALE GENOMIC DNA]</scope>
    <source>
        <strain evidence="3">COL-18-3</strain>
    </source>
</reference>
<dbReference type="EMBL" id="LSSK01000916">
    <property type="protein sequence ID" value="OMH81372.1"/>
    <property type="molecule type" value="Genomic_DNA"/>
</dbReference>
<feature type="compositionally biased region" description="Acidic residues" evidence="1">
    <location>
        <begin position="980"/>
        <end position="1001"/>
    </location>
</feature>
<feature type="compositionally biased region" description="Polar residues" evidence="1">
    <location>
        <begin position="930"/>
        <end position="951"/>
    </location>
</feature>
<name>A0A1R1PKG5_ZANCU</name>
<sequence length="1671" mass="186037">MMTYIDTTIPTPTPTPTPASIPSTSIPSTSRHVNNTTIHQYTDRRSYGGGVLTNDIKLPGPEGDLFVKKPKENQHNEMENRPAPKVGCNVDVDSGNSYLPTESPPRGSKNLGKEENTKQNENLFLSPNQNESSHASHSVTYRLSDERNSHAVTNCLYFSHKQKKKPSGKVKYKTPAYNDHDTKTAAISGPTTKSSTKNNRFTFFFNKRRTRRASMSLGKNRGSNRMSMHKGIDELAKKSMSVVETIPMVVIFDEDRVKKAVFERYFENRMSNAVYYDGGSPEIISKVMGVSKHLLVRRSHVHTESPTEILEDMEYDSSHGTSIDNLSEESDIYSRPIQRESAYKRQAAVNADSASFDWEVGNGISSSLLGKDKDSSTHSVSVYESRKIISIPGKLVNGTLLRNTSKASHGEKNNKSISRRISKRNNSIRLSQSMKNDRRDSYDIKTQSAALDVFLSERNTYDFSSSRSGNSRQGTESHNHYRAVNVTTENSPKLTHNILNESKGELVLAHQKSMYLMESGVKIRESKLYASDSDISVQRTSVFIGKDIVSEIGLQKTRGISIKRKFVNAKQSRGEKLCIDTNMNMKISANGHNDPPPHIEGNIPVGKDIELNNGIVSEGFDGSFDKNYSRIYTADSSSKAKVLHQSLYAIAKEKRALLTSREQSSAYKPTEKNLFDKTSHGSSAKLSTQNDGEGLSGAQNIDSIVEHLEDENTFSTFNSWEHSDAKLNKSIHQDEGTNEIDAKKLIDVHGLSIGTSTYNKSISPKNRSTRGASLVFTKIAGSTSLLNDFPLTPVDIATPIDKHAKKYSRIFSVYEPNVLAMSKRSLNKSTMSIGRFSHCSDDSDYSTDYSQDESSFSIENSFTHNISPSQKTAGADVSDAEVEVDLEVEEEEDTGAKVKKEKKIDNVSKVGTTSIGQMINMILYHDNDVSSTPPNINGSSNNRQAGSSGQNYEREKPSMMEYVEQHTVVHNGDTGNKEYDSEDGEFDENYEDEDDDDDEYGDEYRDEVMNGSMGTLGSVSTAAEPNSKFSSEDITSSSANGRYSTNKSPKLSSLVRDFEQSFPSRFFKKPKLFANQLPAEMSKLSLLKFKDVLSIISFLDTGNPSGVYFLGFSTNLLYTRFKDVLVNDEIQNVDIDKSDFGTTDTDNALNCLRIYDTLLELANLGRQKQMTLKPLNTQILMYLIYCLSLKRLYQQLVGIIVNRFKTVIERIIQSSASHEKNVNVKNSDDSFGVWTNLISVHQKKGFIFLKPSDELDLPSLENTPPTSFNYQIDGVEDRPLRPSKINSLNDITSLRNSYTNALNAITNNLVNIVDISDSCTTIPDFLKDPDQFFIFNGALMYACYLAIKNIVDSFPLLSSTDTRSSLNILRIISNIYNNPPDTGSLNVFDKMLHKGHNSTATSFLTPNSVNVKIDRFDFDVFLLAEPTPHTDVNNEIVSFLGRLMLSIHVKCALEVDLKLGLLKPIHTKNVDGADAVYKKLDSDCEKVNISGNYQPEGLSIQHKKEATRRGTRRDSHSSISSASSFSSFSSLSSLDSDRSGEGDDKNYIDNDGSINDDDDDDDDDDDTNHSNIQNKIPGASVANYTVSELQNDTDKSFSSAPSLLQQHSPLILAPKFTSFEGFDNPAQYEVLGYPLQNVYNRRAFSTVDSNRSSSSFYDFDEPYSSFSGDSD</sequence>
<feature type="compositionally biased region" description="Acidic residues" evidence="1">
    <location>
        <begin position="1554"/>
        <end position="1566"/>
    </location>
</feature>
<dbReference type="Proteomes" id="UP000188320">
    <property type="component" value="Unassembled WGS sequence"/>
</dbReference>
<evidence type="ECO:0000256" key="1">
    <source>
        <dbReference type="SAM" id="MobiDB-lite"/>
    </source>
</evidence>
<proteinExistence type="predicted"/>
<feature type="compositionally biased region" description="Basic and acidic residues" evidence="1">
    <location>
        <begin position="1535"/>
        <end position="1548"/>
    </location>
</feature>
<feature type="region of interest" description="Disordered" evidence="1">
    <location>
        <begin position="1"/>
        <end position="31"/>
    </location>
</feature>
<keyword evidence="3" id="KW-1185">Reference proteome</keyword>
<feature type="compositionally biased region" description="Low complexity" evidence="1">
    <location>
        <begin position="20"/>
        <end position="30"/>
    </location>
</feature>
<protein>
    <submittedName>
        <fullName evidence="2">Uncharacterized protein</fullName>
    </submittedName>
</protein>
<feature type="region of interest" description="Disordered" evidence="1">
    <location>
        <begin position="1491"/>
        <end position="1579"/>
    </location>
</feature>
<feature type="compositionally biased region" description="Basic and acidic residues" evidence="1">
    <location>
        <begin position="73"/>
        <end position="82"/>
    </location>
</feature>
<feature type="region of interest" description="Disordered" evidence="1">
    <location>
        <begin position="969"/>
        <end position="1046"/>
    </location>
</feature>
<evidence type="ECO:0000313" key="2">
    <source>
        <dbReference type="EMBL" id="OMH81372.1"/>
    </source>
</evidence>
<feature type="region of interest" description="Disordered" evidence="1">
    <location>
        <begin position="1647"/>
        <end position="1671"/>
    </location>
</feature>
<feature type="compositionally biased region" description="Basic and acidic residues" evidence="1">
    <location>
        <begin position="669"/>
        <end position="679"/>
    </location>
</feature>
<feature type="region of interest" description="Disordered" evidence="1">
    <location>
        <begin position="402"/>
        <end position="442"/>
    </location>
</feature>
<feature type="compositionally biased region" description="Polar residues" evidence="1">
    <location>
        <begin position="680"/>
        <end position="697"/>
    </location>
</feature>
<feature type="compositionally biased region" description="Polar residues" evidence="1">
    <location>
        <begin position="1647"/>
        <end position="1656"/>
    </location>
</feature>
<feature type="region of interest" description="Disordered" evidence="1">
    <location>
        <begin position="73"/>
        <end position="117"/>
    </location>
</feature>
<accession>A0A1R1PKG5</accession>
<organism evidence="2 3">
    <name type="scientific">Zancudomyces culisetae</name>
    <name type="common">Gut fungus</name>
    <name type="synonym">Smittium culisetae</name>
    <dbReference type="NCBI Taxonomy" id="1213189"/>
    <lineage>
        <taxon>Eukaryota</taxon>
        <taxon>Fungi</taxon>
        <taxon>Fungi incertae sedis</taxon>
        <taxon>Zoopagomycota</taxon>
        <taxon>Kickxellomycotina</taxon>
        <taxon>Harpellomycetes</taxon>
        <taxon>Harpellales</taxon>
        <taxon>Legeriomycetaceae</taxon>
        <taxon>Zancudomyces</taxon>
    </lineage>
</organism>
<feature type="region of interest" description="Disordered" evidence="1">
    <location>
        <begin position="661"/>
        <end position="697"/>
    </location>
</feature>
<feature type="compositionally biased region" description="Basic and acidic residues" evidence="1">
    <location>
        <begin position="1502"/>
        <end position="1516"/>
    </location>
</feature>
<feature type="compositionally biased region" description="Polar residues" evidence="1">
    <location>
        <begin position="1012"/>
        <end position="1046"/>
    </location>
</feature>
<comment type="caution">
    <text evidence="2">The sequence shown here is derived from an EMBL/GenBank/DDBJ whole genome shotgun (WGS) entry which is preliminary data.</text>
</comment>